<protein>
    <recommendedName>
        <fullName evidence="3">DDE family transposase</fullName>
    </recommendedName>
</protein>
<evidence type="ECO:0000313" key="1">
    <source>
        <dbReference type="EMBL" id="RED84017.1"/>
    </source>
</evidence>
<dbReference type="AlphaFoldDB" id="A0A3D9KDY4"/>
<gene>
    <name evidence="1" type="ORF">DFP98_107125</name>
</gene>
<organism evidence="1 2">
    <name type="scientific">Cohnella phaseoli</name>
    <dbReference type="NCBI Taxonomy" id="456490"/>
    <lineage>
        <taxon>Bacteria</taxon>
        <taxon>Bacillati</taxon>
        <taxon>Bacillota</taxon>
        <taxon>Bacilli</taxon>
        <taxon>Bacillales</taxon>
        <taxon>Paenibacillaceae</taxon>
        <taxon>Cohnella</taxon>
    </lineage>
</organism>
<reference evidence="1 2" key="1">
    <citation type="submission" date="2018-07" db="EMBL/GenBank/DDBJ databases">
        <title>Genomic Encyclopedia of Type Strains, Phase III (KMG-III): the genomes of soil and plant-associated and newly described type strains.</title>
        <authorList>
            <person name="Whitman W."/>
        </authorList>
    </citation>
    <scope>NUCLEOTIDE SEQUENCE [LARGE SCALE GENOMIC DNA]</scope>
    <source>
        <strain evidence="1 2">CECT 7287</strain>
    </source>
</reference>
<sequence length="92" mass="10645">MSTTDPDSGYMLRDGKPEGFFYLDHPTDNHKYNIITVVHITYGNVHDYIPYIERLEHKFESSITFAFNAGYNTSNICKSSMIGRRSFMPVKD</sequence>
<proteinExistence type="predicted"/>
<comment type="caution">
    <text evidence="1">The sequence shown here is derived from an EMBL/GenBank/DDBJ whole genome shotgun (WGS) entry which is preliminary data.</text>
</comment>
<evidence type="ECO:0008006" key="3">
    <source>
        <dbReference type="Google" id="ProtNLM"/>
    </source>
</evidence>
<dbReference type="RefSeq" id="WP_147310168.1">
    <property type="nucleotide sequence ID" value="NZ_QRDZ01000007.1"/>
</dbReference>
<evidence type="ECO:0000313" key="2">
    <source>
        <dbReference type="Proteomes" id="UP000256977"/>
    </source>
</evidence>
<keyword evidence="2" id="KW-1185">Reference proteome</keyword>
<accession>A0A3D9KDY4</accession>
<dbReference type="Proteomes" id="UP000256977">
    <property type="component" value="Unassembled WGS sequence"/>
</dbReference>
<dbReference type="EMBL" id="QRDZ01000007">
    <property type="protein sequence ID" value="RED84017.1"/>
    <property type="molecule type" value="Genomic_DNA"/>
</dbReference>
<name>A0A3D9KDY4_9BACL</name>
<dbReference type="OrthoDB" id="9789070at2"/>